<dbReference type="InterPro" id="IPR025501">
    <property type="entry name" value="MinD_FleN"/>
</dbReference>
<dbReference type="Pfam" id="PF01656">
    <property type="entry name" value="CbiA"/>
    <property type="match status" value="1"/>
</dbReference>
<dbReference type="RefSeq" id="WP_058949041.1">
    <property type="nucleotide sequence ID" value="NZ_BBXV01000001.1"/>
</dbReference>
<organism evidence="4 5">
    <name type="scientific">Oceanobacillus picturae</name>
    <dbReference type="NCBI Taxonomy" id="171693"/>
    <lineage>
        <taxon>Bacteria</taxon>
        <taxon>Bacillati</taxon>
        <taxon>Bacillota</taxon>
        <taxon>Bacilli</taxon>
        <taxon>Bacillales</taxon>
        <taxon>Bacillaceae</taxon>
        <taxon>Oceanobacillus</taxon>
    </lineage>
</organism>
<dbReference type="PANTHER" id="PTHR43384">
    <property type="entry name" value="SEPTUM SITE-DETERMINING PROTEIN MIND HOMOLOG, CHLOROPLASTIC-RELATED"/>
    <property type="match status" value="1"/>
</dbReference>
<dbReference type="GO" id="GO:0051782">
    <property type="term" value="P:negative regulation of cell division"/>
    <property type="evidence" value="ECO:0007669"/>
    <property type="project" value="TreeGrafter"/>
</dbReference>
<evidence type="ECO:0000256" key="2">
    <source>
        <dbReference type="ARBA" id="ARBA00022840"/>
    </source>
</evidence>
<keyword evidence="1" id="KW-0547">Nucleotide-binding</keyword>
<accession>A0A0U9H0B9</accession>
<dbReference type="Proteomes" id="UP000052946">
    <property type="component" value="Unassembled WGS sequence"/>
</dbReference>
<reference evidence="4 5" key="2">
    <citation type="journal article" date="2016" name="Genome Announc.">
        <title>Draft Genome Sequence of Oceanobacillus picturae Heshi-B3, Isolated from Fermented Rice Bran in a Traditional Japanese Seafood Dish.</title>
        <authorList>
            <person name="Akuzawa S."/>
            <person name="Nagaoka J."/>
            <person name="Kanekatsu M."/>
            <person name="Kanesaki Y."/>
            <person name="Suzuki T."/>
        </authorList>
    </citation>
    <scope>NUCLEOTIDE SEQUENCE [LARGE SCALE GENOMIC DNA]</scope>
    <source>
        <strain evidence="4 5">Heshi-B3</strain>
    </source>
</reference>
<dbReference type="Gene3D" id="3.40.50.300">
    <property type="entry name" value="P-loop containing nucleotide triphosphate hydrolases"/>
    <property type="match status" value="1"/>
</dbReference>
<name>A0A0U9H0B9_9BACI</name>
<comment type="caution">
    <text evidence="4">The sequence shown here is derived from an EMBL/GenBank/DDBJ whole genome shotgun (WGS) entry which is preliminary data.</text>
</comment>
<dbReference type="GO" id="GO:0016887">
    <property type="term" value="F:ATP hydrolysis activity"/>
    <property type="evidence" value="ECO:0007669"/>
    <property type="project" value="TreeGrafter"/>
</dbReference>
<dbReference type="AlphaFoldDB" id="A0A0U9H0B9"/>
<dbReference type="InterPro" id="IPR033875">
    <property type="entry name" value="FlhG"/>
</dbReference>
<gene>
    <name evidence="4" type="ORF">OPHB3_0031</name>
</gene>
<dbReference type="PIRSF" id="PIRSF003092">
    <property type="entry name" value="MinD"/>
    <property type="match status" value="1"/>
</dbReference>
<sequence length="292" mass="32826">MFDDQASSLRKKLKQDNPLHDLKQAKTVSIISGKGGVGKSNVALNLSLELVSQKNRVLLFDLDIGMGNIDILMGVPARKSIVNLLQNYEKIEDIIETGPKGLGYIAGGSGLNELFSLNKESRDYFFEQYHKLVSSYDYIIFDMGAGATKDTMSFILASDECIVITTPEPTSITDAYGMIKHIVSNNLEMPMKVIMNRASSTKEGERALQRFREVVMRFLEVNVNALGILPDDKHVSQAVIRQIPYTIYNENAPVSKAMKQLAYHYTDNLPHDIQQSSRKTFLQKLKQLMTER</sequence>
<reference evidence="5" key="1">
    <citation type="submission" date="2015-07" db="EMBL/GenBank/DDBJ databases">
        <title>Draft Genome Sequence of Oceanobacillus picturae Heshi-B3 that Was Isolated from Fermented Rice Bran with Aging Salted Mackerel, Which Was Named Heshiko as Traditional Fermented Seafood in Japan.</title>
        <authorList>
            <person name="Akuzawa S."/>
            <person name="Nakagawa J."/>
            <person name="Kanekatsu T."/>
            <person name="Kanesaki Y."/>
            <person name="Suzuki T."/>
        </authorList>
    </citation>
    <scope>NUCLEOTIDE SEQUENCE [LARGE SCALE GENOMIC DNA]</scope>
    <source>
        <strain evidence="5">Heshi-B3</strain>
    </source>
</reference>
<dbReference type="SUPFAM" id="SSF52540">
    <property type="entry name" value="P-loop containing nucleoside triphosphate hydrolases"/>
    <property type="match status" value="1"/>
</dbReference>
<dbReference type="GO" id="GO:0005829">
    <property type="term" value="C:cytosol"/>
    <property type="evidence" value="ECO:0007669"/>
    <property type="project" value="TreeGrafter"/>
</dbReference>
<dbReference type="GO" id="GO:0009898">
    <property type="term" value="C:cytoplasmic side of plasma membrane"/>
    <property type="evidence" value="ECO:0007669"/>
    <property type="project" value="TreeGrafter"/>
</dbReference>
<evidence type="ECO:0000256" key="1">
    <source>
        <dbReference type="ARBA" id="ARBA00022741"/>
    </source>
</evidence>
<keyword evidence="2" id="KW-0067">ATP-binding</keyword>
<evidence type="ECO:0000313" key="5">
    <source>
        <dbReference type="Proteomes" id="UP000052946"/>
    </source>
</evidence>
<dbReference type="InterPro" id="IPR002586">
    <property type="entry name" value="CobQ/CobB/MinD/ParA_Nub-bd_dom"/>
</dbReference>
<dbReference type="PANTHER" id="PTHR43384:SF4">
    <property type="entry name" value="CELLULOSE BIOSYNTHESIS PROTEIN BCSQ-RELATED"/>
    <property type="match status" value="1"/>
</dbReference>
<dbReference type="InterPro" id="IPR027417">
    <property type="entry name" value="P-loop_NTPase"/>
</dbReference>
<dbReference type="OrthoDB" id="9773088at2"/>
<dbReference type="CDD" id="cd02038">
    <property type="entry name" value="FlhG-like"/>
    <property type="match status" value="1"/>
</dbReference>
<evidence type="ECO:0000313" key="4">
    <source>
        <dbReference type="EMBL" id="GAQ16115.1"/>
    </source>
</evidence>
<protein>
    <submittedName>
        <fullName evidence="4">Flagellum site-determining protein YlxH</fullName>
    </submittedName>
</protein>
<evidence type="ECO:0000259" key="3">
    <source>
        <dbReference type="Pfam" id="PF01656"/>
    </source>
</evidence>
<dbReference type="EMBL" id="BBXV01000001">
    <property type="protein sequence ID" value="GAQ16115.1"/>
    <property type="molecule type" value="Genomic_DNA"/>
</dbReference>
<feature type="domain" description="CobQ/CobB/MinD/ParA nucleotide binding" evidence="3">
    <location>
        <begin position="29"/>
        <end position="244"/>
    </location>
</feature>
<proteinExistence type="predicted"/>
<dbReference type="GO" id="GO:0005524">
    <property type="term" value="F:ATP binding"/>
    <property type="evidence" value="ECO:0007669"/>
    <property type="project" value="UniProtKB-KW"/>
</dbReference>
<dbReference type="InterPro" id="IPR050625">
    <property type="entry name" value="ParA/MinD_ATPase"/>
</dbReference>